<protein>
    <recommendedName>
        <fullName evidence="5">ABC transporter substrate-binding protein</fullName>
    </recommendedName>
</protein>
<dbReference type="Pfam" id="PF13416">
    <property type="entry name" value="SBP_bac_8"/>
    <property type="match status" value="1"/>
</dbReference>
<dbReference type="InterPro" id="IPR006311">
    <property type="entry name" value="TAT_signal"/>
</dbReference>
<dbReference type="EMBL" id="AZHW01001174">
    <property type="protein sequence ID" value="ETW93783.1"/>
    <property type="molecule type" value="Genomic_DNA"/>
</dbReference>
<proteinExistence type="inferred from homology"/>
<comment type="caution">
    <text evidence="3">The sequence shown here is derived from an EMBL/GenBank/DDBJ whole genome shotgun (WGS) entry which is preliminary data.</text>
</comment>
<dbReference type="Proteomes" id="UP000019141">
    <property type="component" value="Unassembled WGS sequence"/>
</dbReference>
<evidence type="ECO:0000256" key="2">
    <source>
        <dbReference type="ARBA" id="ARBA00008520"/>
    </source>
</evidence>
<name>W4L6V5_ENTF1</name>
<dbReference type="PANTHER" id="PTHR43649:SF12">
    <property type="entry name" value="DIACETYLCHITOBIOSE BINDING PROTEIN DASA"/>
    <property type="match status" value="1"/>
</dbReference>
<accession>W4L6V5</accession>
<dbReference type="GO" id="GO:0042597">
    <property type="term" value="C:periplasmic space"/>
    <property type="evidence" value="ECO:0007669"/>
    <property type="project" value="UniProtKB-SubCell"/>
</dbReference>
<keyword evidence="4" id="KW-1185">Reference proteome</keyword>
<evidence type="ECO:0000313" key="3">
    <source>
        <dbReference type="EMBL" id="ETW93783.1"/>
    </source>
</evidence>
<evidence type="ECO:0000313" key="4">
    <source>
        <dbReference type="Proteomes" id="UP000019141"/>
    </source>
</evidence>
<dbReference type="HOGENOM" id="CLU_567052_0_0_7"/>
<dbReference type="PANTHER" id="PTHR43649">
    <property type="entry name" value="ARABINOSE-BINDING PROTEIN-RELATED"/>
    <property type="match status" value="1"/>
</dbReference>
<dbReference type="Gene3D" id="3.40.190.10">
    <property type="entry name" value="Periplasmic binding protein-like II"/>
    <property type="match status" value="1"/>
</dbReference>
<gene>
    <name evidence="3" type="ORF">ETSY1_37715</name>
</gene>
<reference evidence="3 4" key="1">
    <citation type="journal article" date="2014" name="Nature">
        <title>An environmental bacterial taxon with a large and distinct metabolic repertoire.</title>
        <authorList>
            <person name="Wilson M.C."/>
            <person name="Mori T."/>
            <person name="Ruckert C."/>
            <person name="Uria A.R."/>
            <person name="Helf M.J."/>
            <person name="Takada K."/>
            <person name="Gernert C."/>
            <person name="Steffens U.A."/>
            <person name="Heycke N."/>
            <person name="Schmitt S."/>
            <person name="Rinke C."/>
            <person name="Helfrich E.J."/>
            <person name="Brachmann A.O."/>
            <person name="Gurgui C."/>
            <person name="Wakimoto T."/>
            <person name="Kracht M."/>
            <person name="Crusemann M."/>
            <person name="Hentschel U."/>
            <person name="Abe I."/>
            <person name="Matsunaga S."/>
            <person name="Kalinowski J."/>
            <person name="Takeyama H."/>
            <person name="Piel J."/>
        </authorList>
    </citation>
    <scope>NUCLEOTIDE SEQUENCE [LARGE SCALE GENOMIC DNA]</scope>
    <source>
        <strain evidence="4">TSY1</strain>
    </source>
</reference>
<dbReference type="InterPro" id="IPR050490">
    <property type="entry name" value="Bact_solute-bd_prot1"/>
</dbReference>
<dbReference type="SUPFAM" id="SSF53850">
    <property type="entry name" value="Periplasmic binding protein-like II"/>
    <property type="match status" value="1"/>
</dbReference>
<dbReference type="AlphaFoldDB" id="W4L6V5"/>
<comment type="similarity">
    <text evidence="2">Belongs to the bacterial solute-binding protein 1 family.</text>
</comment>
<dbReference type="PROSITE" id="PS51318">
    <property type="entry name" value="TAT"/>
    <property type="match status" value="1"/>
</dbReference>
<dbReference type="InterPro" id="IPR006059">
    <property type="entry name" value="SBP"/>
</dbReference>
<evidence type="ECO:0000256" key="1">
    <source>
        <dbReference type="ARBA" id="ARBA00004418"/>
    </source>
</evidence>
<sequence length="481" mass="54559">MQHDHSSRGVPVRAGQETTRRTFLRNTLQTGMGLGVTLTIVNGRVQAQETKKKLGSKPITLNVWHTEPNPKSQKAFDQIASDFNKEYPNITVKQQGMGWGEHEGQLLASLAAGSPPDISHAIQYVTPSLAAKGLLEPVDDVIHAIGKDDIFPHIRDVGAWQGDHWYGITHGWGAEILLYRRDWAEKKGLQEPRTWADYYDWLKAMNEPPGHYGLALTGTPGFFVNEDVYMFTGENGGGIWKEGGRPNLSNDHVYGALEHYKKLTEFMSPGWLGHKYVDNLAAIASGKVACTPTWGRTVGYIEKYSPDIADPEHFKPMDFKPVGPMNPGPAETHMFTQNDGEQWVVYKQGKNKEAAIEFLKFFFRNENYVKWCDSVPIHILPIKKSLFNSDEYLNHPERQKWKFWLETQRKLLENKRVMPLIMNREPDSRIPWLMEVANSGILPDMVFDVIDKGKTPQEATQKAEARINKLIDQVKPTIKKG</sequence>
<organism evidence="3 4">
    <name type="scientific">Entotheonella factor</name>
    <dbReference type="NCBI Taxonomy" id="1429438"/>
    <lineage>
        <taxon>Bacteria</taxon>
        <taxon>Pseudomonadati</taxon>
        <taxon>Nitrospinota/Tectimicrobiota group</taxon>
        <taxon>Candidatus Tectimicrobiota</taxon>
        <taxon>Candidatus Entotheonellia</taxon>
        <taxon>Candidatus Entotheonellales</taxon>
        <taxon>Candidatus Entotheonellaceae</taxon>
        <taxon>Candidatus Entotheonella</taxon>
    </lineage>
</organism>
<comment type="subcellular location">
    <subcellularLocation>
        <location evidence="1">Periplasm</location>
    </subcellularLocation>
</comment>
<evidence type="ECO:0008006" key="5">
    <source>
        <dbReference type="Google" id="ProtNLM"/>
    </source>
</evidence>